<dbReference type="EMBL" id="BAABAH010000026">
    <property type="protein sequence ID" value="GAA3836750.1"/>
    <property type="molecule type" value="Genomic_DNA"/>
</dbReference>
<gene>
    <name evidence="2" type="ORF">GCM10022242_41700</name>
</gene>
<dbReference type="RefSeq" id="WP_344779033.1">
    <property type="nucleotide sequence ID" value="NZ_BAABAH010000026.1"/>
</dbReference>
<evidence type="ECO:0000256" key="1">
    <source>
        <dbReference type="SAM" id="MobiDB-lite"/>
    </source>
</evidence>
<protein>
    <submittedName>
        <fullName evidence="2">Uncharacterized protein</fullName>
    </submittedName>
</protein>
<dbReference type="Proteomes" id="UP001501821">
    <property type="component" value="Unassembled WGS sequence"/>
</dbReference>
<reference evidence="3" key="1">
    <citation type="journal article" date="2019" name="Int. J. Syst. Evol. Microbiol.">
        <title>The Global Catalogue of Microorganisms (GCM) 10K type strain sequencing project: providing services to taxonomists for standard genome sequencing and annotation.</title>
        <authorList>
            <consortium name="The Broad Institute Genomics Platform"/>
            <consortium name="The Broad Institute Genome Sequencing Center for Infectious Disease"/>
            <person name="Wu L."/>
            <person name="Ma J."/>
        </authorList>
    </citation>
    <scope>NUCLEOTIDE SEQUENCE [LARGE SCALE GENOMIC DNA]</scope>
    <source>
        <strain evidence="3">JCM 16953</strain>
    </source>
</reference>
<accession>A0ABP7J868</accession>
<comment type="caution">
    <text evidence="2">The sequence shown here is derived from an EMBL/GenBank/DDBJ whole genome shotgun (WGS) entry which is preliminary data.</text>
</comment>
<name>A0ABP7J868_9ACTN</name>
<proteinExistence type="predicted"/>
<evidence type="ECO:0000313" key="3">
    <source>
        <dbReference type="Proteomes" id="UP001501821"/>
    </source>
</evidence>
<feature type="region of interest" description="Disordered" evidence="1">
    <location>
        <begin position="125"/>
        <end position="144"/>
    </location>
</feature>
<organism evidence="2 3">
    <name type="scientific">Nocardioides panacisoli</name>
    <dbReference type="NCBI Taxonomy" id="627624"/>
    <lineage>
        <taxon>Bacteria</taxon>
        <taxon>Bacillati</taxon>
        <taxon>Actinomycetota</taxon>
        <taxon>Actinomycetes</taxon>
        <taxon>Propionibacteriales</taxon>
        <taxon>Nocardioidaceae</taxon>
        <taxon>Nocardioides</taxon>
    </lineage>
</organism>
<keyword evidence="3" id="KW-1185">Reference proteome</keyword>
<evidence type="ECO:0000313" key="2">
    <source>
        <dbReference type="EMBL" id="GAA3836750.1"/>
    </source>
</evidence>
<sequence length="178" mass="20284">MDISDNLDDGIDLGPAADWVRDEPPGPINWNLLDADSAEVEWADLDMFVRWLKTTFGLPPSIVPPYWHRHDELIWELSALQTHFLSCFDETASPSAPIAWMRDFAETRHRLREWVAICGTRLDRDRPTRQTPWPGEPADGPSGEVQILDRAADFDEFVRADVLRRRRVAAIVDGADHA</sequence>